<sequence length="237" mass="26978">MRANKAYVFAMFAHPSIRFSWVERKWCNEISSVKASILELMQEYRTKYADDNAQPTPTTMRPAYMGLASLYSLDTMEITPTAQEQGQLSIKEEFGSYIATTSQADADVLAFWELERARFPTIYRIAMDYLLVQPSSVPCERIFSSSAETNTKKRNRISPMLMEALQLLKFSLKQDRFHFTRYWGTMENEMVRDQGREDALGALVMSQANGNEVMSTILDTMALAEGDHAASGPVKLY</sequence>
<dbReference type="InterPro" id="IPR012337">
    <property type="entry name" value="RNaseH-like_sf"/>
</dbReference>
<keyword evidence="3" id="KW-0863">Zinc-finger</keyword>
<dbReference type="Proteomes" id="UP000054018">
    <property type="component" value="Unassembled WGS sequence"/>
</dbReference>
<evidence type="ECO:0000256" key="4">
    <source>
        <dbReference type="ARBA" id="ARBA00022833"/>
    </source>
</evidence>
<keyword evidence="2" id="KW-0479">Metal-binding</keyword>
<dbReference type="InterPro" id="IPR052035">
    <property type="entry name" value="ZnF_BED_domain_contain"/>
</dbReference>
<accession>A0A0C9Z1A3</accession>
<protein>
    <recommendedName>
        <fullName evidence="6">HAT C-terminal dimerisation domain-containing protein</fullName>
    </recommendedName>
</protein>
<proteinExistence type="predicted"/>
<dbReference type="HOGENOM" id="CLU_009123_6_1_1"/>
<dbReference type="GO" id="GO:0046983">
    <property type="term" value="F:protein dimerization activity"/>
    <property type="evidence" value="ECO:0007669"/>
    <property type="project" value="InterPro"/>
</dbReference>
<name>A0A0C9Z1A3_9AGAM</name>
<dbReference type="InterPro" id="IPR008906">
    <property type="entry name" value="HATC_C_dom"/>
</dbReference>
<dbReference type="OrthoDB" id="2639200at2759"/>
<dbReference type="Pfam" id="PF05699">
    <property type="entry name" value="Dimer_Tnp_hAT"/>
    <property type="match status" value="1"/>
</dbReference>
<evidence type="ECO:0000256" key="5">
    <source>
        <dbReference type="ARBA" id="ARBA00023242"/>
    </source>
</evidence>
<dbReference type="PANTHER" id="PTHR46481">
    <property type="entry name" value="ZINC FINGER BED DOMAIN-CONTAINING PROTEIN 4"/>
    <property type="match status" value="1"/>
</dbReference>
<evidence type="ECO:0000256" key="2">
    <source>
        <dbReference type="ARBA" id="ARBA00022723"/>
    </source>
</evidence>
<evidence type="ECO:0000313" key="7">
    <source>
        <dbReference type="EMBL" id="KIK13753.1"/>
    </source>
</evidence>
<dbReference type="PANTHER" id="PTHR46481:SF10">
    <property type="entry name" value="ZINC FINGER BED DOMAIN-CONTAINING PROTEIN 39"/>
    <property type="match status" value="1"/>
</dbReference>
<evidence type="ECO:0000256" key="1">
    <source>
        <dbReference type="ARBA" id="ARBA00004123"/>
    </source>
</evidence>
<keyword evidence="8" id="KW-1185">Reference proteome</keyword>
<dbReference type="GO" id="GO:0008270">
    <property type="term" value="F:zinc ion binding"/>
    <property type="evidence" value="ECO:0007669"/>
    <property type="project" value="UniProtKB-KW"/>
</dbReference>
<feature type="domain" description="HAT C-terminal dimerisation" evidence="6">
    <location>
        <begin position="104"/>
        <end position="169"/>
    </location>
</feature>
<dbReference type="GO" id="GO:0005634">
    <property type="term" value="C:nucleus"/>
    <property type="evidence" value="ECO:0007669"/>
    <property type="project" value="UniProtKB-SubCell"/>
</dbReference>
<reference evidence="8" key="2">
    <citation type="submission" date="2015-01" db="EMBL/GenBank/DDBJ databases">
        <title>Evolutionary Origins and Diversification of the Mycorrhizal Mutualists.</title>
        <authorList>
            <consortium name="DOE Joint Genome Institute"/>
            <consortium name="Mycorrhizal Genomics Consortium"/>
            <person name="Kohler A."/>
            <person name="Kuo A."/>
            <person name="Nagy L.G."/>
            <person name="Floudas D."/>
            <person name="Copeland A."/>
            <person name="Barry K.W."/>
            <person name="Cichocki N."/>
            <person name="Veneault-Fourrey C."/>
            <person name="LaButti K."/>
            <person name="Lindquist E.A."/>
            <person name="Lipzen A."/>
            <person name="Lundell T."/>
            <person name="Morin E."/>
            <person name="Murat C."/>
            <person name="Riley R."/>
            <person name="Ohm R."/>
            <person name="Sun H."/>
            <person name="Tunlid A."/>
            <person name="Henrissat B."/>
            <person name="Grigoriev I.V."/>
            <person name="Hibbett D.S."/>
            <person name="Martin F."/>
        </authorList>
    </citation>
    <scope>NUCLEOTIDE SEQUENCE [LARGE SCALE GENOMIC DNA]</scope>
    <source>
        <strain evidence="8">441</strain>
    </source>
</reference>
<evidence type="ECO:0000313" key="8">
    <source>
        <dbReference type="Proteomes" id="UP000054018"/>
    </source>
</evidence>
<gene>
    <name evidence="7" type="ORF">PISMIDRAFT_17768</name>
</gene>
<evidence type="ECO:0000256" key="3">
    <source>
        <dbReference type="ARBA" id="ARBA00022771"/>
    </source>
</evidence>
<keyword evidence="5" id="KW-0539">Nucleus</keyword>
<comment type="subcellular location">
    <subcellularLocation>
        <location evidence="1">Nucleus</location>
    </subcellularLocation>
</comment>
<dbReference type="AlphaFoldDB" id="A0A0C9Z1A3"/>
<keyword evidence="4" id="KW-0862">Zinc</keyword>
<evidence type="ECO:0000259" key="6">
    <source>
        <dbReference type="Pfam" id="PF05699"/>
    </source>
</evidence>
<dbReference type="EMBL" id="KN833976">
    <property type="protein sequence ID" value="KIK13753.1"/>
    <property type="molecule type" value="Genomic_DNA"/>
</dbReference>
<dbReference type="SUPFAM" id="SSF53098">
    <property type="entry name" value="Ribonuclease H-like"/>
    <property type="match status" value="1"/>
</dbReference>
<reference evidence="7 8" key="1">
    <citation type="submission" date="2014-04" db="EMBL/GenBank/DDBJ databases">
        <authorList>
            <consortium name="DOE Joint Genome Institute"/>
            <person name="Kuo A."/>
            <person name="Kohler A."/>
            <person name="Costa M.D."/>
            <person name="Nagy L.G."/>
            <person name="Floudas D."/>
            <person name="Copeland A."/>
            <person name="Barry K.W."/>
            <person name="Cichocki N."/>
            <person name="Veneault-Fourrey C."/>
            <person name="LaButti K."/>
            <person name="Lindquist E.A."/>
            <person name="Lipzen A."/>
            <person name="Lundell T."/>
            <person name="Morin E."/>
            <person name="Murat C."/>
            <person name="Sun H."/>
            <person name="Tunlid A."/>
            <person name="Henrissat B."/>
            <person name="Grigoriev I.V."/>
            <person name="Hibbett D.S."/>
            <person name="Martin F."/>
            <person name="Nordberg H.P."/>
            <person name="Cantor M.N."/>
            <person name="Hua S.X."/>
        </authorList>
    </citation>
    <scope>NUCLEOTIDE SEQUENCE [LARGE SCALE GENOMIC DNA]</scope>
    <source>
        <strain evidence="7 8">441</strain>
    </source>
</reference>
<organism evidence="7 8">
    <name type="scientific">Pisolithus microcarpus 441</name>
    <dbReference type="NCBI Taxonomy" id="765257"/>
    <lineage>
        <taxon>Eukaryota</taxon>
        <taxon>Fungi</taxon>
        <taxon>Dikarya</taxon>
        <taxon>Basidiomycota</taxon>
        <taxon>Agaricomycotina</taxon>
        <taxon>Agaricomycetes</taxon>
        <taxon>Agaricomycetidae</taxon>
        <taxon>Boletales</taxon>
        <taxon>Sclerodermatineae</taxon>
        <taxon>Pisolithaceae</taxon>
        <taxon>Pisolithus</taxon>
    </lineage>
</organism>